<accession>A0A3D8RJX7</accession>
<evidence type="ECO:0000259" key="7">
    <source>
        <dbReference type="Pfam" id="PF20684"/>
    </source>
</evidence>
<feature type="transmembrane region" description="Helical" evidence="6">
    <location>
        <begin position="176"/>
        <end position="198"/>
    </location>
</feature>
<dbReference type="Pfam" id="PF20684">
    <property type="entry name" value="Fung_rhodopsin"/>
    <property type="match status" value="1"/>
</dbReference>
<feature type="domain" description="Rhodopsin" evidence="7">
    <location>
        <begin position="31"/>
        <end position="274"/>
    </location>
</feature>
<keyword evidence="2 6" id="KW-0812">Transmembrane</keyword>
<evidence type="ECO:0000313" key="9">
    <source>
        <dbReference type="Proteomes" id="UP000256328"/>
    </source>
</evidence>
<comment type="caution">
    <text evidence="8">The sequence shown here is derived from an EMBL/GenBank/DDBJ whole genome shotgun (WGS) entry which is preliminary data.</text>
</comment>
<dbReference type="InterPro" id="IPR052337">
    <property type="entry name" value="SAT4-like"/>
</dbReference>
<dbReference type="OrthoDB" id="3934549at2759"/>
<evidence type="ECO:0000256" key="4">
    <source>
        <dbReference type="ARBA" id="ARBA00023136"/>
    </source>
</evidence>
<feature type="transmembrane region" description="Helical" evidence="6">
    <location>
        <begin position="210"/>
        <end position="232"/>
    </location>
</feature>
<feature type="transmembrane region" description="Helical" evidence="6">
    <location>
        <begin position="12"/>
        <end position="35"/>
    </location>
</feature>
<dbReference type="PANTHER" id="PTHR33048">
    <property type="entry name" value="PTH11-LIKE INTEGRAL MEMBRANE PROTEIN (AFU_ORTHOLOGUE AFUA_5G11245)"/>
    <property type="match status" value="1"/>
</dbReference>
<protein>
    <recommendedName>
        <fullName evidence="7">Rhodopsin domain-containing protein</fullName>
    </recommendedName>
</protein>
<dbReference type="EMBL" id="PDLN01000010">
    <property type="protein sequence ID" value="RDW74238.1"/>
    <property type="molecule type" value="Genomic_DNA"/>
</dbReference>
<reference evidence="8 9" key="1">
    <citation type="journal article" date="2018" name="IMA Fungus">
        <title>IMA Genome-F 9: Draft genome sequence of Annulohypoxylon stygium, Aspergillus mulundensis, Berkeleyomyces basicola (syn. Thielaviopsis basicola), Ceratocystis smalleyi, two Cercospora beticola strains, Coleophoma cylindrospora, Fusarium fracticaudum, Phialophora cf. hyalina, and Morchella septimelata.</title>
        <authorList>
            <person name="Wingfield B.D."/>
            <person name="Bills G.F."/>
            <person name="Dong Y."/>
            <person name="Huang W."/>
            <person name="Nel W.J."/>
            <person name="Swalarsk-Parry B.S."/>
            <person name="Vaghefi N."/>
            <person name="Wilken P.M."/>
            <person name="An Z."/>
            <person name="de Beer Z.W."/>
            <person name="De Vos L."/>
            <person name="Chen L."/>
            <person name="Duong T.A."/>
            <person name="Gao Y."/>
            <person name="Hammerbacher A."/>
            <person name="Kikkert J.R."/>
            <person name="Li Y."/>
            <person name="Li H."/>
            <person name="Li K."/>
            <person name="Li Q."/>
            <person name="Liu X."/>
            <person name="Ma X."/>
            <person name="Naidoo K."/>
            <person name="Pethybridge S.J."/>
            <person name="Sun J."/>
            <person name="Steenkamp E.T."/>
            <person name="van der Nest M.A."/>
            <person name="van Wyk S."/>
            <person name="Wingfield M.J."/>
            <person name="Xiong C."/>
            <person name="Yue Q."/>
            <person name="Zhang X."/>
        </authorList>
    </citation>
    <scope>NUCLEOTIDE SEQUENCE [LARGE SCALE GENOMIC DNA]</scope>
    <source>
        <strain evidence="8 9">BP5796</strain>
    </source>
</reference>
<feature type="transmembrane region" description="Helical" evidence="6">
    <location>
        <begin position="90"/>
        <end position="114"/>
    </location>
</feature>
<evidence type="ECO:0000256" key="5">
    <source>
        <dbReference type="ARBA" id="ARBA00038359"/>
    </source>
</evidence>
<feature type="transmembrane region" description="Helical" evidence="6">
    <location>
        <begin position="47"/>
        <end position="70"/>
    </location>
</feature>
<feature type="transmembrane region" description="Helical" evidence="6">
    <location>
        <begin position="126"/>
        <end position="156"/>
    </location>
</feature>
<evidence type="ECO:0000256" key="2">
    <source>
        <dbReference type="ARBA" id="ARBA00022692"/>
    </source>
</evidence>
<dbReference type="PANTHER" id="PTHR33048:SF47">
    <property type="entry name" value="INTEGRAL MEMBRANE PROTEIN-RELATED"/>
    <property type="match status" value="1"/>
</dbReference>
<organism evidence="8 9">
    <name type="scientific">Coleophoma crateriformis</name>
    <dbReference type="NCBI Taxonomy" id="565419"/>
    <lineage>
        <taxon>Eukaryota</taxon>
        <taxon>Fungi</taxon>
        <taxon>Dikarya</taxon>
        <taxon>Ascomycota</taxon>
        <taxon>Pezizomycotina</taxon>
        <taxon>Leotiomycetes</taxon>
        <taxon>Helotiales</taxon>
        <taxon>Dermateaceae</taxon>
        <taxon>Coleophoma</taxon>
    </lineage>
</organism>
<keyword evidence="3 6" id="KW-1133">Transmembrane helix</keyword>
<evidence type="ECO:0000256" key="6">
    <source>
        <dbReference type="SAM" id="Phobius"/>
    </source>
</evidence>
<dbReference type="GO" id="GO:0016020">
    <property type="term" value="C:membrane"/>
    <property type="evidence" value="ECO:0007669"/>
    <property type="project" value="UniProtKB-SubCell"/>
</dbReference>
<dbReference type="Proteomes" id="UP000256328">
    <property type="component" value="Unassembled WGS sequence"/>
</dbReference>
<keyword evidence="9" id="KW-1185">Reference proteome</keyword>
<evidence type="ECO:0000256" key="1">
    <source>
        <dbReference type="ARBA" id="ARBA00004141"/>
    </source>
</evidence>
<proteinExistence type="inferred from homology"/>
<evidence type="ECO:0000256" key="3">
    <source>
        <dbReference type="ARBA" id="ARBA00022989"/>
    </source>
</evidence>
<dbReference type="InterPro" id="IPR049326">
    <property type="entry name" value="Rhodopsin_dom_fungi"/>
</dbReference>
<keyword evidence="4 6" id="KW-0472">Membrane</keyword>
<sequence>MYTIGDLSPHGYSFFVFSIVTPIIASLAVFVRVYTRLYISKSFGVDDIMLLVCLFLFIGVSATGVAISLYGFGSHQDDISIDDLIIQLKYMYAEGIFFCLCLIAMRLSLCWLFLRFTSAPWQRAMLYGVAIISIIVNLVNLFRLNVFYCFPVSYYWDEYLYDDGYTCVSSSTESTLLYMQYAISIAADWVTSLLPLVLLKDSLMNKRLKFLTCCLLGIGIFASGAGIAALILTPTADDQGDYTYTAYGMFLAQVTEPFIALLAASFGTYYPLFKAFCLPASEGSHHPIKDPQMKDICSTQVLEGLTGSESSRPSF</sequence>
<name>A0A3D8RJX7_9HELO</name>
<feature type="transmembrane region" description="Helical" evidence="6">
    <location>
        <begin position="244"/>
        <end position="264"/>
    </location>
</feature>
<dbReference type="AlphaFoldDB" id="A0A3D8RJX7"/>
<evidence type="ECO:0000313" key="8">
    <source>
        <dbReference type="EMBL" id="RDW74238.1"/>
    </source>
</evidence>
<comment type="subcellular location">
    <subcellularLocation>
        <location evidence="1">Membrane</location>
        <topology evidence="1">Multi-pass membrane protein</topology>
    </subcellularLocation>
</comment>
<gene>
    <name evidence="8" type="ORF">BP5796_07680</name>
</gene>
<comment type="similarity">
    <text evidence="5">Belongs to the SAT4 family.</text>
</comment>